<evidence type="ECO:0000256" key="2">
    <source>
        <dbReference type="ARBA" id="ARBA00023002"/>
    </source>
</evidence>
<dbReference type="Gene3D" id="3.40.50.720">
    <property type="entry name" value="NAD(P)-binding Rossmann-like Domain"/>
    <property type="match status" value="1"/>
</dbReference>
<protein>
    <recommendedName>
        <fullName evidence="5">Dehydrogenase</fullName>
    </recommendedName>
</protein>
<evidence type="ECO:0008006" key="5">
    <source>
        <dbReference type="Google" id="ProtNLM"/>
    </source>
</evidence>
<dbReference type="InterPro" id="IPR036291">
    <property type="entry name" value="NAD(P)-bd_dom_sf"/>
</dbReference>
<accession>A0A4D4M1Z4</accession>
<evidence type="ECO:0000256" key="1">
    <source>
        <dbReference type="ARBA" id="ARBA00006484"/>
    </source>
</evidence>
<dbReference type="EMBL" id="BJHX01000001">
    <property type="protein sequence ID" value="GDY65836.1"/>
    <property type="molecule type" value="Genomic_DNA"/>
</dbReference>
<dbReference type="Proteomes" id="UP000302139">
    <property type="component" value="Unassembled WGS sequence"/>
</dbReference>
<name>A0A4D4M1Z4_STRAX</name>
<evidence type="ECO:0000313" key="3">
    <source>
        <dbReference type="EMBL" id="GDY65836.1"/>
    </source>
</evidence>
<dbReference type="Pfam" id="PF00106">
    <property type="entry name" value="adh_short"/>
    <property type="match status" value="1"/>
</dbReference>
<gene>
    <name evidence="3" type="ORF">SAV14893_052290</name>
</gene>
<dbReference type="PANTHER" id="PTHR24320">
    <property type="entry name" value="RETINOL DEHYDROGENASE"/>
    <property type="match status" value="1"/>
</dbReference>
<evidence type="ECO:0000313" key="4">
    <source>
        <dbReference type="Proteomes" id="UP000302139"/>
    </source>
</evidence>
<dbReference type="SUPFAM" id="SSF51735">
    <property type="entry name" value="NAD(P)-binding Rossmann-fold domains"/>
    <property type="match status" value="1"/>
</dbReference>
<reference evidence="3 4" key="1">
    <citation type="submission" date="2019-04" db="EMBL/GenBank/DDBJ databases">
        <title>Draft genome sequences of Streptomyces avermitilis NBRC 14893.</title>
        <authorList>
            <person name="Komaki H."/>
            <person name="Tamura T."/>
            <person name="Hosoyama A."/>
        </authorList>
    </citation>
    <scope>NUCLEOTIDE SEQUENCE [LARGE SCALE GENOMIC DNA]</scope>
    <source>
        <strain evidence="3 4">NBRC 14893</strain>
    </source>
</reference>
<organism evidence="3 4">
    <name type="scientific">Streptomyces avermitilis</name>
    <dbReference type="NCBI Taxonomy" id="33903"/>
    <lineage>
        <taxon>Bacteria</taxon>
        <taxon>Bacillati</taxon>
        <taxon>Actinomycetota</taxon>
        <taxon>Actinomycetes</taxon>
        <taxon>Kitasatosporales</taxon>
        <taxon>Streptomycetaceae</taxon>
        <taxon>Streptomyces</taxon>
    </lineage>
</organism>
<dbReference type="GO" id="GO:0016491">
    <property type="term" value="F:oxidoreductase activity"/>
    <property type="evidence" value="ECO:0007669"/>
    <property type="project" value="UniProtKB-KW"/>
</dbReference>
<sequence length="79" mass="8192">MADWNTSDIPDQRGRVVVVTGANSGLGYVTARELARKGARVVLACRSEARGAEAGDRLAAELPGAEVELGRLDLGTSAP</sequence>
<proteinExistence type="inferred from homology"/>
<dbReference type="PANTHER" id="PTHR24320:SF148">
    <property type="entry name" value="NAD(P)-BINDING ROSSMANN-FOLD SUPERFAMILY PROTEIN"/>
    <property type="match status" value="1"/>
</dbReference>
<dbReference type="InterPro" id="IPR002347">
    <property type="entry name" value="SDR_fam"/>
</dbReference>
<comment type="caution">
    <text evidence="3">The sequence shown here is derived from an EMBL/GenBank/DDBJ whole genome shotgun (WGS) entry which is preliminary data.</text>
</comment>
<dbReference type="AlphaFoldDB" id="A0A4D4M1Z4"/>
<keyword evidence="2" id="KW-0560">Oxidoreductase</keyword>
<comment type="similarity">
    <text evidence="1">Belongs to the short-chain dehydrogenases/reductases (SDR) family.</text>
</comment>